<name>A0AAV7MD29_PLEWA</name>
<feature type="region of interest" description="Disordered" evidence="1">
    <location>
        <begin position="43"/>
        <end position="67"/>
    </location>
</feature>
<organism evidence="2 3">
    <name type="scientific">Pleurodeles waltl</name>
    <name type="common">Iberian ribbed newt</name>
    <dbReference type="NCBI Taxonomy" id="8319"/>
    <lineage>
        <taxon>Eukaryota</taxon>
        <taxon>Metazoa</taxon>
        <taxon>Chordata</taxon>
        <taxon>Craniata</taxon>
        <taxon>Vertebrata</taxon>
        <taxon>Euteleostomi</taxon>
        <taxon>Amphibia</taxon>
        <taxon>Batrachia</taxon>
        <taxon>Caudata</taxon>
        <taxon>Salamandroidea</taxon>
        <taxon>Salamandridae</taxon>
        <taxon>Pleurodelinae</taxon>
        <taxon>Pleurodeles</taxon>
    </lineage>
</organism>
<gene>
    <name evidence="2" type="ORF">NDU88_003146</name>
</gene>
<evidence type="ECO:0000313" key="2">
    <source>
        <dbReference type="EMBL" id="KAJ1098030.1"/>
    </source>
</evidence>
<dbReference type="Proteomes" id="UP001066276">
    <property type="component" value="Chromosome 10"/>
</dbReference>
<evidence type="ECO:0000313" key="3">
    <source>
        <dbReference type="Proteomes" id="UP001066276"/>
    </source>
</evidence>
<evidence type="ECO:0000256" key="1">
    <source>
        <dbReference type="SAM" id="MobiDB-lite"/>
    </source>
</evidence>
<reference evidence="2" key="1">
    <citation type="journal article" date="2022" name="bioRxiv">
        <title>Sequencing and chromosome-scale assembly of the giantPleurodeles waltlgenome.</title>
        <authorList>
            <person name="Brown T."/>
            <person name="Elewa A."/>
            <person name="Iarovenko S."/>
            <person name="Subramanian E."/>
            <person name="Araus A.J."/>
            <person name="Petzold A."/>
            <person name="Susuki M."/>
            <person name="Suzuki K.-i.T."/>
            <person name="Hayashi T."/>
            <person name="Toyoda A."/>
            <person name="Oliveira C."/>
            <person name="Osipova E."/>
            <person name="Leigh N.D."/>
            <person name="Simon A."/>
            <person name="Yun M.H."/>
        </authorList>
    </citation>
    <scope>NUCLEOTIDE SEQUENCE</scope>
    <source>
        <strain evidence="2">20211129_DDA</strain>
        <tissue evidence="2">Liver</tissue>
    </source>
</reference>
<feature type="compositionally biased region" description="Polar residues" evidence="1">
    <location>
        <begin position="43"/>
        <end position="53"/>
    </location>
</feature>
<accession>A0AAV7MD29</accession>
<dbReference type="EMBL" id="JANPWB010000014">
    <property type="protein sequence ID" value="KAJ1098030.1"/>
    <property type="molecule type" value="Genomic_DNA"/>
</dbReference>
<keyword evidence="3" id="KW-1185">Reference proteome</keyword>
<proteinExistence type="predicted"/>
<comment type="caution">
    <text evidence="2">The sequence shown here is derived from an EMBL/GenBank/DDBJ whole genome shotgun (WGS) entry which is preliminary data.</text>
</comment>
<dbReference type="AlphaFoldDB" id="A0AAV7MD29"/>
<sequence>MHSHWRGITRMIPPAPPCIGAPWWGASSGLTRRPSWIQASPFSQTLGSGSANGQEAEDFLGREETSRGRLETELHQGLRGGLTVALWLEELLLALA</sequence>
<protein>
    <submittedName>
        <fullName evidence="2">Uncharacterized protein</fullName>
    </submittedName>
</protein>